<dbReference type="EMBL" id="CP003587">
    <property type="protein sequence ID" value="AGY59234.1"/>
    <property type="molecule type" value="Genomic_DNA"/>
</dbReference>
<reference evidence="3 4" key="1">
    <citation type="journal article" date="2013" name="PLoS ONE">
        <title>Cultivation and Complete Genome Sequencing of Gloeobacter kilaueensis sp. nov., from a Lava Cave in Kilauea Caldera, Hawai'i.</title>
        <authorList>
            <person name="Saw J.H."/>
            <person name="Schatz M."/>
            <person name="Brown M.V."/>
            <person name="Kunkel D.D."/>
            <person name="Foster J.S."/>
            <person name="Shick H."/>
            <person name="Christensen S."/>
            <person name="Hou S."/>
            <person name="Wan X."/>
            <person name="Donachie S.P."/>
        </authorList>
    </citation>
    <scope>NUCLEOTIDE SEQUENCE [LARGE SCALE GENOMIC DNA]</scope>
    <source>
        <strain evidence="4">JS</strain>
    </source>
</reference>
<dbReference type="Pfam" id="PF00903">
    <property type="entry name" value="Glyoxalase"/>
    <property type="match status" value="1"/>
</dbReference>
<dbReference type="PATRIC" id="fig|1183438.3.peg.2943"/>
<dbReference type="RefSeq" id="WP_023174477.1">
    <property type="nucleotide sequence ID" value="NC_022600.1"/>
</dbReference>
<evidence type="ECO:0000259" key="2">
    <source>
        <dbReference type="PROSITE" id="PS51819"/>
    </source>
</evidence>
<dbReference type="Gene3D" id="3.10.180.10">
    <property type="entry name" value="2,3-Dihydroxybiphenyl 1,2-Dioxygenase, domain 1"/>
    <property type="match status" value="1"/>
</dbReference>
<dbReference type="SUPFAM" id="SSF54593">
    <property type="entry name" value="Glyoxalase/Bleomycin resistance protein/Dihydroxybiphenyl dioxygenase"/>
    <property type="match status" value="1"/>
</dbReference>
<evidence type="ECO:0000313" key="3">
    <source>
        <dbReference type="EMBL" id="AGY59234.1"/>
    </source>
</evidence>
<dbReference type="InterPro" id="IPR037523">
    <property type="entry name" value="VOC_core"/>
</dbReference>
<dbReference type="AlphaFoldDB" id="U5QNR0"/>
<dbReference type="HOGENOM" id="CLU_126947_0_0_3"/>
<keyword evidence="4" id="KW-1185">Reference proteome</keyword>
<accession>U5QNR0</accession>
<keyword evidence="1" id="KW-0479">Metal-binding</keyword>
<dbReference type="eggNOG" id="COG0346">
    <property type="taxonomic scope" value="Bacteria"/>
</dbReference>
<evidence type="ECO:0000313" key="4">
    <source>
        <dbReference type="Proteomes" id="UP000017396"/>
    </source>
</evidence>
<keyword evidence="3" id="KW-0560">Oxidoreductase</keyword>
<sequence>MHHVSIRTADIFRSIAFYGLLGFEVEERFTTGMTLACWLAGALGRIELIQIPEPKPAPDAWLDEHYTGYYHTSFLVDDVAATVERLAAAGVPVLLEPRPQQIGERTYMVAFIVDPDGLPIELLAAA</sequence>
<dbReference type="Proteomes" id="UP000017396">
    <property type="component" value="Chromosome"/>
</dbReference>
<dbReference type="PROSITE" id="PS51819">
    <property type="entry name" value="VOC"/>
    <property type="match status" value="1"/>
</dbReference>
<dbReference type="InterPro" id="IPR029068">
    <property type="entry name" value="Glyas_Bleomycin-R_OHBP_Dase"/>
</dbReference>
<dbReference type="InterPro" id="IPR051785">
    <property type="entry name" value="MMCE/EMCE_epimerase"/>
</dbReference>
<feature type="domain" description="VOC" evidence="2">
    <location>
        <begin position="1"/>
        <end position="125"/>
    </location>
</feature>
<dbReference type="GO" id="GO:0004493">
    <property type="term" value="F:methylmalonyl-CoA epimerase activity"/>
    <property type="evidence" value="ECO:0007669"/>
    <property type="project" value="TreeGrafter"/>
</dbReference>
<dbReference type="KEGG" id="glj:GKIL_2988"/>
<dbReference type="GO" id="GO:0051213">
    <property type="term" value="F:dioxygenase activity"/>
    <property type="evidence" value="ECO:0007669"/>
    <property type="project" value="UniProtKB-KW"/>
</dbReference>
<gene>
    <name evidence="3" type="ORF">GKIL_2988</name>
</gene>
<name>U5QNR0_GLOK1</name>
<dbReference type="InterPro" id="IPR004360">
    <property type="entry name" value="Glyas_Fos-R_dOase_dom"/>
</dbReference>
<dbReference type="PANTHER" id="PTHR43048">
    <property type="entry name" value="METHYLMALONYL-COA EPIMERASE"/>
    <property type="match status" value="1"/>
</dbReference>
<keyword evidence="3" id="KW-0223">Dioxygenase</keyword>
<protein>
    <submittedName>
        <fullName evidence="3">Glyoxalase/bleomycin resistance protein/dioxygenase</fullName>
    </submittedName>
</protein>
<evidence type="ECO:0000256" key="1">
    <source>
        <dbReference type="ARBA" id="ARBA00022723"/>
    </source>
</evidence>
<dbReference type="GO" id="GO:0046491">
    <property type="term" value="P:L-methylmalonyl-CoA metabolic process"/>
    <property type="evidence" value="ECO:0007669"/>
    <property type="project" value="TreeGrafter"/>
</dbReference>
<organism evidence="3 4">
    <name type="scientific">Gloeobacter kilaueensis (strain ATCC BAA-2537 / CCAP 1431/1 / ULC 316 / JS1)</name>
    <dbReference type="NCBI Taxonomy" id="1183438"/>
    <lineage>
        <taxon>Bacteria</taxon>
        <taxon>Bacillati</taxon>
        <taxon>Cyanobacteriota</taxon>
        <taxon>Cyanophyceae</taxon>
        <taxon>Gloeobacterales</taxon>
        <taxon>Gloeobacteraceae</taxon>
        <taxon>Gloeobacter</taxon>
    </lineage>
</organism>
<proteinExistence type="predicted"/>
<dbReference type="PANTHER" id="PTHR43048:SF3">
    <property type="entry name" value="METHYLMALONYL-COA EPIMERASE, MITOCHONDRIAL"/>
    <property type="match status" value="1"/>
</dbReference>
<dbReference type="STRING" id="1183438.GKIL_2988"/>
<dbReference type="OrthoDB" id="511266at2"/>
<dbReference type="GO" id="GO:0046872">
    <property type="term" value="F:metal ion binding"/>
    <property type="evidence" value="ECO:0007669"/>
    <property type="project" value="UniProtKB-KW"/>
</dbReference>